<feature type="transmembrane region" description="Helical" evidence="1">
    <location>
        <begin position="45"/>
        <end position="63"/>
    </location>
</feature>
<evidence type="ECO:0000313" key="3">
    <source>
        <dbReference type="Proteomes" id="UP001139263"/>
    </source>
</evidence>
<proteinExistence type="predicted"/>
<keyword evidence="1" id="KW-1133">Transmembrane helix</keyword>
<evidence type="ECO:0008006" key="4">
    <source>
        <dbReference type="Google" id="ProtNLM"/>
    </source>
</evidence>
<reference evidence="2" key="1">
    <citation type="submission" date="2022-03" db="EMBL/GenBank/DDBJ databases">
        <title>Draft Genome Sequence of Firmicute Strain S0AB, a Heterotrophic Iron/Sulfur-Oxidizing Extreme Acidophile.</title>
        <authorList>
            <person name="Vergara E."/>
            <person name="Pakostova E."/>
            <person name="Johnson D.B."/>
            <person name="Holmes D.S."/>
        </authorList>
    </citation>
    <scope>NUCLEOTIDE SEQUENCE</scope>
    <source>
        <strain evidence="2">S0AB</strain>
    </source>
</reference>
<protein>
    <recommendedName>
        <fullName evidence="4">Alkaline shock response membrane anchor protein AmaP</fullName>
    </recommendedName>
</protein>
<name>A0A9X2ABU4_9BACL</name>
<keyword evidence="1" id="KW-0812">Transmembrane</keyword>
<evidence type="ECO:0000313" key="2">
    <source>
        <dbReference type="EMBL" id="MCI0183144.1"/>
    </source>
</evidence>
<dbReference type="Proteomes" id="UP001139263">
    <property type="component" value="Unassembled WGS sequence"/>
</dbReference>
<evidence type="ECO:0000256" key="1">
    <source>
        <dbReference type="SAM" id="Phobius"/>
    </source>
</evidence>
<keyword evidence="3" id="KW-1185">Reference proteome</keyword>
<gene>
    <name evidence="2" type="ORF">MM817_01414</name>
</gene>
<organism evidence="2 3">
    <name type="scientific">Sulfoacidibacillus ferrooxidans</name>
    <dbReference type="NCBI Taxonomy" id="2005001"/>
    <lineage>
        <taxon>Bacteria</taxon>
        <taxon>Bacillati</taxon>
        <taxon>Bacillota</taxon>
        <taxon>Bacilli</taxon>
        <taxon>Bacillales</taxon>
        <taxon>Alicyclobacillaceae</taxon>
        <taxon>Sulfoacidibacillus</taxon>
    </lineage>
</organism>
<dbReference type="NCBIfam" id="NF033218">
    <property type="entry name" value="anchor_AmaP"/>
    <property type="match status" value="1"/>
</dbReference>
<dbReference type="RefSeq" id="WP_241713026.1">
    <property type="nucleotide sequence ID" value="NZ_JALBUF010000003.1"/>
</dbReference>
<accession>A0A9X2ABU4</accession>
<dbReference type="AlphaFoldDB" id="A0A9X2ABU4"/>
<dbReference type="EMBL" id="JALBUF010000003">
    <property type="protein sequence ID" value="MCI0183144.1"/>
    <property type="molecule type" value="Genomic_DNA"/>
</dbReference>
<keyword evidence="1" id="KW-0472">Membrane</keyword>
<comment type="caution">
    <text evidence="2">The sequence shown here is derived from an EMBL/GenBank/DDBJ whole genome shotgun (WGS) entry which is preliminary data.</text>
</comment>
<sequence>MTLFDRMLLRLFSLLVLVNVCWTVLGVLGVPFVDNSSLSSGSSVIALWVDLGLMIVLSVRFLLYRLARRRPPSFVKDAGTGEIRIGYETVKEIAHRAAKQVRGVERLQTKISADQEGLVVLMDVRSLPAVDVTAMSEQIQELVMTAVRNYTSLAVSKVHVHIVAIAPEAVAK</sequence>
<feature type="transmembrane region" description="Helical" evidence="1">
    <location>
        <begin position="12"/>
        <end position="33"/>
    </location>
</feature>